<dbReference type="RefSeq" id="WP_227009232.1">
    <property type="nucleotide sequence ID" value="NZ_CP013187.1"/>
</dbReference>
<feature type="transmembrane region" description="Helical" evidence="1">
    <location>
        <begin position="104"/>
        <end position="122"/>
    </location>
</feature>
<keyword evidence="1" id="KW-0812">Transmembrane</keyword>
<keyword evidence="1" id="KW-0472">Membrane</keyword>
<dbReference type="InterPro" id="IPR032350">
    <property type="entry name" value="Nbr1_FW"/>
</dbReference>
<feature type="domain" description="Nbr1 FW" evidence="2">
    <location>
        <begin position="148"/>
        <end position="240"/>
    </location>
</feature>
<keyword evidence="4" id="KW-1185">Reference proteome</keyword>
<evidence type="ECO:0000259" key="2">
    <source>
        <dbReference type="Pfam" id="PF16158"/>
    </source>
</evidence>
<dbReference type="PANTHER" id="PTHR20930">
    <property type="entry name" value="OVARIAN CARCINOMA ANTIGEN CA125-RELATED"/>
    <property type="match status" value="1"/>
</dbReference>
<dbReference type="InterPro" id="IPR001387">
    <property type="entry name" value="Cro/C1-type_HTH"/>
</dbReference>
<organism evidence="3 4">
    <name type="scientific">Pseudoalteromonas phenolica</name>
    <dbReference type="NCBI Taxonomy" id="161398"/>
    <lineage>
        <taxon>Bacteria</taxon>
        <taxon>Pseudomonadati</taxon>
        <taxon>Pseudomonadota</taxon>
        <taxon>Gammaproteobacteria</taxon>
        <taxon>Alteromonadales</taxon>
        <taxon>Pseudoalteromonadaceae</taxon>
        <taxon>Pseudoalteromonas</taxon>
    </lineage>
</organism>
<dbReference type="InterPro" id="IPR010982">
    <property type="entry name" value="Lambda_DNA-bd_dom_sf"/>
</dbReference>
<dbReference type="STRING" id="161398.PP2015_2431"/>
<sequence length="255" mass="29196">MTPLRHQVKRVSETNGLTIKQIVNMCECSRSHFYKVLDGQRAPSKNLQIKLMEVLEIGEEEFALLMQTSKASENKKSKSDIHKQKNTWFNITSNTFSSITLSSYAMWLLGFTCILACTYYLYASRSDNKQENIELTTGFATKFIKDVTIPDGSPIPINTRFVKTWRVQNIGTVPWKEKHLKRMTPQDPNLCFSRDSIPLPTVESGEIVDISIEFTTPRYPGTCRTDWKMVDNNGNLTFPDKQGLYSIVHVVEENL</sequence>
<dbReference type="EMBL" id="CP013187">
    <property type="protein sequence ID" value="ALO42923.1"/>
    <property type="molecule type" value="Genomic_DNA"/>
</dbReference>
<dbReference type="Gene3D" id="2.60.40.10">
    <property type="entry name" value="Immunoglobulins"/>
    <property type="match status" value="1"/>
</dbReference>
<accession>A0A0S2K3N1</accession>
<dbReference type="PATRIC" id="fig|161398.10.peg.2483"/>
<dbReference type="PANTHER" id="PTHR20930:SF0">
    <property type="entry name" value="PROTEIN ILRUN"/>
    <property type="match status" value="1"/>
</dbReference>
<dbReference type="GO" id="GO:0003677">
    <property type="term" value="F:DNA binding"/>
    <property type="evidence" value="ECO:0007669"/>
    <property type="project" value="InterPro"/>
</dbReference>
<dbReference type="CDD" id="cd14947">
    <property type="entry name" value="NBR1_like"/>
    <property type="match status" value="1"/>
</dbReference>
<dbReference type="Proteomes" id="UP000061457">
    <property type="component" value="Chromosome I"/>
</dbReference>
<dbReference type="InterPro" id="IPR013783">
    <property type="entry name" value="Ig-like_fold"/>
</dbReference>
<dbReference type="AlphaFoldDB" id="A0A0S2K3N1"/>
<name>A0A0S2K3N1_9GAMM</name>
<gene>
    <name evidence="3" type="ORF">PP2015_2431</name>
</gene>
<protein>
    <recommendedName>
        <fullName evidence="2">Nbr1 FW domain-containing protein</fullName>
    </recommendedName>
</protein>
<keyword evidence="1" id="KW-1133">Transmembrane helix</keyword>
<proteinExistence type="predicted"/>
<evidence type="ECO:0000313" key="3">
    <source>
        <dbReference type="EMBL" id="ALO42923.1"/>
    </source>
</evidence>
<dbReference type="SUPFAM" id="SSF47413">
    <property type="entry name" value="lambda repressor-like DNA-binding domains"/>
    <property type="match status" value="1"/>
</dbReference>
<dbReference type="CDD" id="cd00093">
    <property type="entry name" value="HTH_XRE"/>
    <property type="match status" value="1"/>
</dbReference>
<dbReference type="KEGG" id="pphe:PP2015_2431"/>
<evidence type="ECO:0000313" key="4">
    <source>
        <dbReference type="Proteomes" id="UP000061457"/>
    </source>
</evidence>
<dbReference type="Pfam" id="PF16158">
    <property type="entry name" value="N_BRCA1_IG"/>
    <property type="match status" value="1"/>
</dbReference>
<reference evidence="4" key="1">
    <citation type="submission" date="2015-11" db="EMBL/GenBank/DDBJ databases">
        <authorList>
            <person name="Kim K.M."/>
        </authorList>
    </citation>
    <scope>NUCLEOTIDE SEQUENCE [LARGE SCALE GENOMIC DNA]</scope>
    <source>
        <strain evidence="4">KCTC 12086</strain>
    </source>
</reference>
<evidence type="ECO:0000256" key="1">
    <source>
        <dbReference type="SAM" id="Phobius"/>
    </source>
</evidence>